<dbReference type="Proteomes" id="UP000237000">
    <property type="component" value="Unassembled WGS sequence"/>
</dbReference>
<dbReference type="EMBL" id="JXTC01000223">
    <property type="protein sequence ID" value="PON81156.1"/>
    <property type="molecule type" value="Genomic_DNA"/>
</dbReference>
<evidence type="ECO:0000313" key="2">
    <source>
        <dbReference type="Proteomes" id="UP000237000"/>
    </source>
</evidence>
<protein>
    <submittedName>
        <fullName evidence="1">Uncharacterized protein</fullName>
    </submittedName>
</protein>
<sequence>YQLKLYINKICSAHYQAFYKNISILICISNCCFHLVSELRSCIIIQQWHPSTVKSQIFKGQTGHFVNFRS</sequence>
<dbReference type="AlphaFoldDB" id="A0A2P5E6K7"/>
<feature type="non-terminal residue" evidence="1">
    <location>
        <position position="1"/>
    </location>
</feature>
<evidence type="ECO:0000313" key="1">
    <source>
        <dbReference type="EMBL" id="PON81156.1"/>
    </source>
</evidence>
<reference evidence="2" key="1">
    <citation type="submission" date="2016-06" db="EMBL/GenBank/DDBJ databases">
        <title>Parallel loss of symbiosis genes in relatives of nitrogen-fixing non-legume Parasponia.</title>
        <authorList>
            <person name="Van Velzen R."/>
            <person name="Holmer R."/>
            <person name="Bu F."/>
            <person name="Rutten L."/>
            <person name="Van Zeijl A."/>
            <person name="Liu W."/>
            <person name="Santuari L."/>
            <person name="Cao Q."/>
            <person name="Sharma T."/>
            <person name="Shen D."/>
            <person name="Roswanjaya Y."/>
            <person name="Wardhani T."/>
            <person name="Kalhor M.S."/>
            <person name="Jansen J."/>
            <person name="Van den Hoogen J."/>
            <person name="Gungor B."/>
            <person name="Hartog M."/>
            <person name="Hontelez J."/>
            <person name="Verver J."/>
            <person name="Yang W.-C."/>
            <person name="Schijlen E."/>
            <person name="Repin R."/>
            <person name="Schilthuizen M."/>
            <person name="Schranz E."/>
            <person name="Heidstra R."/>
            <person name="Miyata K."/>
            <person name="Fedorova E."/>
            <person name="Kohlen W."/>
            <person name="Bisseling T."/>
            <person name="Smit S."/>
            <person name="Geurts R."/>
        </authorList>
    </citation>
    <scope>NUCLEOTIDE SEQUENCE [LARGE SCALE GENOMIC DNA]</scope>
    <source>
        <strain evidence="2">cv. RG33-2</strain>
    </source>
</reference>
<proteinExistence type="predicted"/>
<organism evidence="1 2">
    <name type="scientific">Trema orientale</name>
    <name type="common">Charcoal tree</name>
    <name type="synonym">Celtis orientalis</name>
    <dbReference type="NCBI Taxonomy" id="63057"/>
    <lineage>
        <taxon>Eukaryota</taxon>
        <taxon>Viridiplantae</taxon>
        <taxon>Streptophyta</taxon>
        <taxon>Embryophyta</taxon>
        <taxon>Tracheophyta</taxon>
        <taxon>Spermatophyta</taxon>
        <taxon>Magnoliopsida</taxon>
        <taxon>eudicotyledons</taxon>
        <taxon>Gunneridae</taxon>
        <taxon>Pentapetalae</taxon>
        <taxon>rosids</taxon>
        <taxon>fabids</taxon>
        <taxon>Rosales</taxon>
        <taxon>Cannabaceae</taxon>
        <taxon>Trema</taxon>
    </lineage>
</organism>
<dbReference type="InParanoid" id="A0A2P5E6K7"/>
<gene>
    <name evidence="1" type="ORF">TorRG33x02_230400</name>
</gene>
<name>A0A2P5E6K7_TREOI</name>
<comment type="caution">
    <text evidence="1">The sequence shown here is derived from an EMBL/GenBank/DDBJ whole genome shotgun (WGS) entry which is preliminary data.</text>
</comment>
<keyword evidence="2" id="KW-1185">Reference proteome</keyword>
<accession>A0A2P5E6K7</accession>